<keyword evidence="4" id="KW-1133">Transmembrane helix</keyword>
<feature type="transmembrane region" description="Helical" evidence="4">
    <location>
        <begin position="272"/>
        <end position="291"/>
    </location>
</feature>
<keyword evidence="1" id="KW-0677">Repeat</keyword>
<dbReference type="SMART" id="SM00248">
    <property type="entry name" value="ANK"/>
    <property type="match status" value="11"/>
</dbReference>
<proteinExistence type="predicted"/>
<evidence type="ECO:0000256" key="1">
    <source>
        <dbReference type="ARBA" id="ARBA00022737"/>
    </source>
</evidence>
<dbReference type="InterPro" id="IPR036770">
    <property type="entry name" value="Ankyrin_rpt-contain_sf"/>
</dbReference>
<sequence>MAIAFGLILALSSIPPSTAIEWNDFTNNLATDLAPLITLFGEQVTKQFLSESLSIWDNVIFAMAPLGILTAVVSAIRVCGNSSLRAFIGRAQESPGTAEVELLSCTSETTSELWHEGGIARVFGSPQILEVVKLQTEDEDYKGPGCTAGIELFDGACREGAWVAVKGTQLDLEKSRYHRPNLSLNIGIKRQPKRVTYIAAAFGTILQLGKCETIQQGEKALGLLLRIRTKNLAWAYIPTGVLVYAGLTAYLYPTQFLLDETGKLIESYAFPFTLAGTLLLCLGMFLCAFIIEQSTQEVHYKKKDTSQMYWVQPGGQKIGDQVFGSFIGCSNDSKYIISKAGDRNKFNRILWVTVVVTILGFIVQFVGLRAMHSSVIMAQLGATLLMAIIRAGLRAQRGTEMRDLVAMEVNDGKDDRNIIQGHELDFLAMKLEDVDALFVSRKQAGKLSASENFQAGKGIRSLVARARLARLTSEGHGLSWKGLQVREIASQLQAAIENAMEILSSRLGDDLSKVRQLHWPIYIRGGLNDEAFYLRLRKEGLGWKSDCSELEAVIGLWAWSLLRSDCSDGGRSSDKRNIRMITAVPDFGINEAKIWYQAWIQRRLVLEQGNFDRTNTVYRMTEGRPLFGCQVSQDIGDRATAIPLFVFTQNSTLTMCAQDVFMSFLGAVLRNIDDIGGKTTVRSSFEQSAFLLENSRIEDMANCFENSGLGSREDAYMCIVPLLMRESKLPGMDDALAAVRNHVKSFIKNDNKFTEAETLLQWICSNSSISEAKKPYLELAELYRTAMRHQDQKVRTVGFNGVCQLLEQVSKGDRSSAMSKLAYQYGWIGLQIASEIGDSKSLERLKRCGAAEDEVPDYVEAKLWRWAQKNNTTVIRYLIGKKGYHVDEKGPDGRTPLSWAAQHGNVDVATLLLEKNADRNIRDTEGRTPLLFAARNGHSSLVRMLLHEDTASLNIGILGSPLILAAKNGHEECVRILLDEPGIKIDIRDDSGYTALDHARAGDYENIVELLIENKAVFNPSGVLGWANGRGYQKIVDLVIENGVEYEDVFREAALHGHHLIVASLIKKGKVNFDVYGDRSLLLAVDMGHREVAGLLIKEGVKCEGVLVLAARRGYTEVVELLAEVGAGITAYETSESEEALERAANAGHKRIVELLIGKGVSFQGVALQEAARTGRLEIVELLIEKGVNLKANDLRGSLATAAEGGHQSIAKRLLDAGADINEDEGAVLFGAVQWGNLAMADFLIKNGADVNAKDGSALKWAEQRNKKMAELLSLNGARRTSI</sequence>
<dbReference type="PANTHER" id="PTHR24198">
    <property type="entry name" value="ANKYRIN REPEAT AND PROTEIN KINASE DOMAIN-CONTAINING PROTEIN"/>
    <property type="match status" value="1"/>
</dbReference>
<dbReference type="PROSITE" id="PS50297">
    <property type="entry name" value="ANK_REP_REGION"/>
    <property type="match status" value="3"/>
</dbReference>
<dbReference type="InterPro" id="IPR002110">
    <property type="entry name" value="Ankyrin_rpt"/>
</dbReference>
<feature type="repeat" description="ANK" evidence="3">
    <location>
        <begin position="1167"/>
        <end position="1195"/>
    </location>
</feature>
<dbReference type="EMBL" id="SAEB01000009">
    <property type="protein sequence ID" value="RVD83043.1"/>
    <property type="molecule type" value="Genomic_DNA"/>
</dbReference>
<accession>A0A436ZWI5</accession>
<evidence type="ECO:0000313" key="7">
    <source>
        <dbReference type="Proteomes" id="UP000283090"/>
    </source>
</evidence>
<keyword evidence="4" id="KW-0472">Membrane</keyword>
<dbReference type="PANTHER" id="PTHR24198:SF165">
    <property type="entry name" value="ANKYRIN REPEAT-CONTAINING PROTEIN-RELATED"/>
    <property type="match status" value="1"/>
</dbReference>
<dbReference type="PROSITE" id="PS50088">
    <property type="entry name" value="ANK_REPEAT"/>
    <property type="match status" value="5"/>
</dbReference>
<evidence type="ECO:0000256" key="2">
    <source>
        <dbReference type="ARBA" id="ARBA00023043"/>
    </source>
</evidence>
<keyword evidence="7" id="KW-1185">Reference proteome</keyword>
<comment type="caution">
    <text evidence="6">The sequence shown here is derived from an EMBL/GenBank/DDBJ whole genome shotgun (WGS) entry which is preliminary data.</text>
</comment>
<keyword evidence="5" id="KW-0732">Signal</keyword>
<dbReference type="OrthoDB" id="194358at2759"/>
<evidence type="ECO:0000256" key="5">
    <source>
        <dbReference type="SAM" id="SignalP"/>
    </source>
</evidence>
<keyword evidence="4" id="KW-0812">Transmembrane</keyword>
<organism evidence="6 7">
    <name type="scientific">Arthrobotrys flagrans</name>
    <name type="common">Nematode-trapping fungus</name>
    <name type="synonym">Trichothecium flagrans</name>
    <dbReference type="NCBI Taxonomy" id="97331"/>
    <lineage>
        <taxon>Eukaryota</taxon>
        <taxon>Fungi</taxon>
        <taxon>Dikarya</taxon>
        <taxon>Ascomycota</taxon>
        <taxon>Pezizomycotina</taxon>
        <taxon>Orbiliomycetes</taxon>
        <taxon>Orbiliales</taxon>
        <taxon>Orbiliaceae</taxon>
        <taxon>Arthrobotrys</taxon>
    </lineage>
</organism>
<evidence type="ECO:0000256" key="4">
    <source>
        <dbReference type="SAM" id="Phobius"/>
    </source>
</evidence>
<gene>
    <name evidence="6" type="ORF">DFL_007446</name>
</gene>
<evidence type="ECO:0000313" key="6">
    <source>
        <dbReference type="EMBL" id="RVD83043.1"/>
    </source>
</evidence>
<dbReference type="Gene3D" id="1.25.40.20">
    <property type="entry name" value="Ankyrin repeat-containing domain"/>
    <property type="match status" value="3"/>
</dbReference>
<dbReference type="GeneID" id="93589757"/>
<feature type="repeat" description="ANK" evidence="3">
    <location>
        <begin position="925"/>
        <end position="946"/>
    </location>
</feature>
<feature type="signal peptide" evidence="5">
    <location>
        <begin position="1"/>
        <end position="19"/>
    </location>
</feature>
<feature type="transmembrane region" description="Helical" evidence="4">
    <location>
        <begin position="59"/>
        <end position="80"/>
    </location>
</feature>
<reference evidence="6 7" key="1">
    <citation type="submission" date="2019-01" db="EMBL/GenBank/DDBJ databases">
        <title>Intercellular communication is required for trap formation in the nematode-trapping fungus Duddingtonia flagrans.</title>
        <authorList>
            <person name="Youssar L."/>
            <person name="Wernet V."/>
            <person name="Hensel N."/>
            <person name="Hildebrandt H.-G."/>
            <person name="Fischer R."/>
        </authorList>
    </citation>
    <scope>NUCLEOTIDE SEQUENCE [LARGE SCALE GENOMIC DNA]</scope>
    <source>
        <strain evidence="6 7">CBS H-5679</strain>
    </source>
</reference>
<feature type="repeat" description="ANK" evidence="3">
    <location>
        <begin position="1224"/>
        <end position="1256"/>
    </location>
</feature>
<name>A0A436ZWI5_ARTFL</name>
<dbReference type="STRING" id="97331.A0A436ZWI5"/>
<dbReference type="PRINTS" id="PR01415">
    <property type="entry name" value="ANKYRIN"/>
</dbReference>
<feature type="repeat" description="ANK" evidence="3">
    <location>
        <begin position="1194"/>
        <end position="1226"/>
    </location>
</feature>
<feature type="chain" id="PRO_5019449979" evidence="5">
    <location>
        <begin position="20"/>
        <end position="1283"/>
    </location>
</feature>
<feature type="transmembrane region" description="Helical" evidence="4">
    <location>
        <begin position="233"/>
        <end position="252"/>
    </location>
</feature>
<dbReference type="Pfam" id="PF12796">
    <property type="entry name" value="Ank_2"/>
    <property type="match status" value="3"/>
</dbReference>
<feature type="repeat" description="ANK" evidence="3">
    <location>
        <begin position="892"/>
        <end position="924"/>
    </location>
</feature>
<dbReference type="RefSeq" id="XP_067488587.1">
    <property type="nucleotide sequence ID" value="XM_067637030.1"/>
</dbReference>
<keyword evidence="2 3" id="KW-0040">ANK repeat</keyword>
<evidence type="ECO:0000256" key="3">
    <source>
        <dbReference type="PROSITE-ProRule" id="PRU00023"/>
    </source>
</evidence>
<dbReference type="Proteomes" id="UP000283090">
    <property type="component" value="Unassembled WGS sequence"/>
</dbReference>
<dbReference type="VEuPathDB" id="FungiDB:DFL_007446"/>
<feature type="transmembrane region" description="Helical" evidence="4">
    <location>
        <begin position="349"/>
        <end position="368"/>
    </location>
</feature>
<protein>
    <submittedName>
        <fullName evidence="6">Uncharacterized protein</fullName>
    </submittedName>
</protein>
<dbReference type="SUPFAM" id="SSF48403">
    <property type="entry name" value="Ankyrin repeat"/>
    <property type="match status" value="2"/>
</dbReference>